<keyword evidence="10 11" id="KW-0346">Stress response</keyword>
<keyword evidence="2 11" id="KW-0723">Serine/threonine-protein kinase</keyword>
<dbReference type="GO" id="GO:0005737">
    <property type="term" value="C:cytoplasm"/>
    <property type="evidence" value="ECO:0007669"/>
    <property type="project" value="UniProtKB-SubCell"/>
</dbReference>
<evidence type="ECO:0000256" key="9">
    <source>
        <dbReference type="ARBA" id="ARBA00022842"/>
    </source>
</evidence>
<dbReference type="InterPro" id="IPR002575">
    <property type="entry name" value="Aminoglycoside_PTrfase"/>
</dbReference>
<dbReference type="Gene3D" id="3.30.200.70">
    <property type="match status" value="1"/>
</dbReference>
<keyword evidence="3 11" id="KW-0597">Phosphoprotein</keyword>
<evidence type="ECO:0000256" key="11">
    <source>
        <dbReference type="HAMAP-Rule" id="MF_01497"/>
    </source>
</evidence>
<proteinExistence type="inferred from homology"/>
<evidence type="ECO:0000256" key="4">
    <source>
        <dbReference type="ARBA" id="ARBA00022679"/>
    </source>
</evidence>
<dbReference type="EMBL" id="FN543093">
    <property type="protein sequence ID" value="CBA34519.1"/>
    <property type="molecule type" value="Genomic_DNA"/>
</dbReference>
<keyword evidence="8 11" id="KW-0067">ATP-binding</keyword>
<sequence>MLNHCLCFPDIGMTDNAFNFQTLQPDTIMDALFEHGIRVDSGLTALNSFENRVYLFQDEDRKRFVVKFYRPHRWSADQIREEHHFALELETDEVPVAAPLRLHGDTLLTHDGFMFAVFPGLGGRQYETDNLDQMEWVGRYLGRIHQTGKQRLFSHRPTIGINEYLLEPRAVYEACTLIPASLKTAFLQATDALSNAVTARWQPGYDALRLHGDCHPGNILWRDGPLFVDLDDARNGPAIQDLWMLLNGDAAEQRMQMETILEAYEEFTTFNIKELELIEPLRAMRQVYYLAWLIRRWEDPAFPRNFPWLTEEDFWRRQTATFNEQIRALNEPPLQLTPMY</sequence>
<evidence type="ECO:0000256" key="8">
    <source>
        <dbReference type="ARBA" id="ARBA00022840"/>
    </source>
</evidence>
<keyword evidence="1 11" id="KW-0963">Cytoplasm</keyword>
<reference evidence="14" key="2">
    <citation type="journal article" date="2011" name="J. Bacteriol.">
        <title>Complete genome sequence of Cronobacter turicensis LMG 23827, a food-borne pathogen causing deaths in neonates.</title>
        <authorList>
            <person name="Stephan R."/>
            <person name="Lehner A."/>
            <person name="Tischler P."/>
            <person name="Rattei T."/>
        </authorList>
    </citation>
    <scope>NUCLEOTIDE SEQUENCE [LARGE SCALE GENOMIC DNA]</scope>
    <source>
        <strain evidence="14">DSM 18703 / CCUG 55852 / LMG 23827 / z3032</strain>
    </source>
</reference>
<evidence type="ECO:0000256" key="7">
    <source>
        <dbReference type="ARBA" id="ARBA00022777"/>
    </source>
</evidence>
<dbReference type="Proteomes" id="UP000002069">
    <property type="component" value="Chromosome"/>
</dbReference>
<comment type="catalytic activity">
    <reaction evidence="11">
        <text>L-threonyl-[protein] + ATP = O-phospho-L-threonyl-[protein] + ADP + H(+)</text>
        <dbReference type="Rhea" id="RHEA:46608"/>
        <dbReference type="Rhea" id="RHEA-COMP:11060"/>
        <dbReference type="Rhea" id="RHEA-COMP:11605"/>
        <dbReference type="ChEBI" id="CHEBI:15378"/>
        <dbReference type="ChEBI" id="CHEBI:30013"/>
        <dbReference type="ChEBI" id="CHEBI:30616"/>
        <dbReference type="ChEBI" id="CHEBI:61977"/>
        <dbReference type="ChEBI" id="CHEBI:456216"/>
        <dbReference type="EC" id="2.7.11.1"/>
    </reaction>
</comment>
<dbReference type="Pfam" id="PF01636">
    <property type="entry name" value="APH"/>
    <property type="match status" value="1"/>
</dbReference>
<feature type="active site" evidence="11">
    <location>
        <position position="229"/>
    </location>
</feature>
<dbReference type="InterPro" id="IPR011009">
    <property type="entry name" value="Kinase-like_dom_sf"/>
</dbReference>
<feature type="domain" description="Aminoglycoside phosphotransferase" evidence="12">
    <location>
        <begin position="45"/>
        <end position="268"/>
    </location>
</feature>
<keyword evidence="14" id="KW-1185">Reference proteome</keyword>
<dbReference type="GO" id="GO:0004674">
    <property type="term" value="F:protein serine/threonine kinase activity"/>
    <property type="evidence" value="ECO:0007669"/>
    <property type="project" value="UniProtKB-UniRule"/>
</dbReference>
<evidence type="ECO:0000313" key="13">
    <source>
        <dbReference type="EMBL" id="CBA34519.1"/>
    </source>
</evidence>
<keyword evidence="7 11" id="KW-0418">Kinase</keyword>
<reference evidence="13 14" key="1">
    <citation type="journal article" date="2010" name="J. Bacteriol.">
        <title>Complete Genome Sequence of Cronobacter turicensis LMG 23827, a foodborne pathogen causing deaths in neonates.</title>
        <authorList>
            <person name="Stephan R."/>
            <person name="Lehner A."/>
            <person name="Tischler P."/>
            <person name="Rattei T."/>
        </authorList>
    </citation>
    <scope>NUCLEOTIDE SEQUENCE [LARGE SCALE GENOMIC DNA]</scope>
    <source>
        <strain evidence="14">DSM 18703 / CCUG 55852 / LMG 23827 / z3032</strain>
    </source>
</reference>
<protein>
    <recommendedName>
        <fullName evidence="11">Stress response kinase A</fullName>
        <ecNumber evidence="11">2.7.11.1</ecNumber>
    </recommendedName>
    <alternativeName>
        <fullName evidence="11">Serine/threonine-protein kinase SrkA</fullName>
    </alternativeName>
</protein>
<organism evidence="13 14">
    <name type="scientific">Cronobacter turicensis (strain DSM 18703 / CCUG 55852 / LMG 23827 / z3032)</name>
    <dbReference type="NCBI Taxonomy" id="693216"/>
    <lineage>
        <taxon>Bacteria</taxon>
        <taxon>Pseudomonadati</taxon>
        <taxon>Pseudomonadota</taxon>
        <taxon>Gammaproteobacteria</taxon>
        <taxon>Enterobacterales</taxon>
        <taxon>Enterobacteriaceae</taxon>
        <taxon>Cronobacter</taxon>
    </lineage>
</organism>
<dbReference type="PATRIC" id="fig|693216.3.peg.3980"/>
<dbReference type="HAMAP" id="MF_01497">
    <property type="entry name" value="SrkA_kinase"/>
    <property type="match status" value="1"/>
</dbReference>
<feature type="active site" description="Proton acceptor" evidence="11">
    <location>
        <position position="213"/>
    </location>
</feature>
<evidence type="ECO:0000313" key="14">
    <source>
        <dbReference type="Proteomes" id="UP000002069"/>
    </source>
</evidence>
<dbReference type="PANTHER" id="PTHR39573:SF1">
    <property type="entry name" value="STRESS RESPONSE KINASE A"/>
    <property type="match status" value="1"/>
</dbReference>
<dbReference type="GO" id="GO:0005524">
    <property type="term" value="F:ATP binding"/>
    <property type="evidence" value="ECO:0007669"/>
    <property type="project" value="UniProtKB-UniRule"/>
</dbReference>
<feature type="site" description="ATP" evidence="11">
    <location>
        <position position="48"/>
    </location>
</feature>
<dbReference type="GO" id="GO:0106310">
    <property type="term" value="F:protein serine kinase activity"/>
    <property type="evidence" value="ECO:0007669"/>
    <property type="project" value="RHEA"/>
</dbReference>
<dbReference type="HOGENOM" id="CLU_054715_0_0_6"/>
<comment type="subcellular location">
    <subcellularLocation>
        <location evidence="11">Cytoplasm</location>
    </subcellularLocation>
</comment>
<keyword evidence="4 11" id="KW-0808">Transferase</keyword>
<name>C9Y3F3_CROTZ</name>
<comment type="catalytic activity">
    <reaction evidence="11">
        <text>L-seryl-[protein] + ATP = O-phospho-L-seryl-[protein] + ADP + H(+)</text>
        <dbReference type="Rhea" id="RHEA:17989"/>
        <dbReference type="Rhea" id="RHEA-COMP:9863"/>
        <dbReference type="Rhea" id="RHEA-COMP:11604"/>
        <dbReference type="ChEBI" id="CHEBI:15378"/>
        <dbReference type="ChEBI" id="CHEBI:29999"/>
        <dbReference type="ChEBI" id="CHEBI:30616"/>
        <dbReference type="ChEBI" id="CHEBI:83421"/>
        <dbReference type="ChEBI" id="CHEBI:456216"/>
        <dbReference type="EC" id="2.7.11.1"/>
    </reaction>
</comment>
<comment type="cofactor">
    <cofactor evidence="11">
        <name>Mg(2+)</name>
        <dbReference type="ChEBI" id="CHEBI:18420"/>
    </cofactor>
</comment>
<comment type="subunit">
    <text evidence="11">Monomer.</text>
</comment>
<dbReference type="PANTHER" id="PTHR39573">
    <property type="entry name" value="STRESS RESPONSE KINASE A"/>
    <property type="match status" value="1"/>
</dbReference>
<evidence type="ECO:0000256" key="2">
    <source>
        <dbReference type="ARBA" id="ARBA00022527"/>
    </source>
</evidence>
<dbReference type="Gene3D" id="1.20.1270.170">
    <property type="match status" value="1"/>
</dbReference>
<dbReference type="Gene3D" id="1.10.510.10">
    <property type="entry name" value="Transferase(Phosphotransferase) domain 1"/>
    <property type="match status" value="1"/>
</dbReference>
<dbReference type="GO" id="GO:0000287">
    <property type="term" value="F:magnesium ion binding"/>
    <property type="evidence" value="ECO:0007669"/>
    <property type="project" value="UniProtKB-UniRule"/>
</dbReference>
<dbReference type="InterPro" id="IPR032882">
    <property type="entry name" value="SrkA/RdoA"/>
</dbReference>
<feature type="binding site" evidence="11">
    <location>
        <position position="229"/>
    </location>
    <ligand>
        <name>Mg(2+)</name>
        <dbReference type="ChEBI" id="CHEBI:18420"/>
    </ligand>
</feature>
<comment type="similarity">
    <text evidence="11">Belongs to the SrkA/RdoA protein kinase family.</text>
</comment>
<feature type="binding site" evidence="11">
    <location>
        <position position="218"/>
    </location>
    <ligand>
        <name>Mg(2+)</name>
        <dbReference type="ChEBI" id="CHEBI:18420"/>
    </ligand>
</feature>
<evidence type="ECO:0000256" key="6">
    <source>
        <dbReference type="ARBA" id="ARBA00022741"/>
    </source>
</evidence>
<accession>C9Y3F3</accession>
<dbReference type="KEGG" id="ctu:CTU_41950"/>
<keyword evidence="9 11" id="KW-0460">Magnesium</keyword>
<evidence type="ECO:0000256" key="10">
    <source>
        <dbReference type="ARBA" id="ARBA00023016"/>
    </source>
</evidence>
<evidence type="ECO:0000256" key="1">
    <source>
        <dbReference type="ARBA" id="ARBA00022490"/>
    </source>
</evidence>
<dbReference type="AlphaFoldDB" id="C9Y3F3"/>
<dbReference type="SUPFAM" id="SSF56112">
    <property type="entry name" value="Protein kinase-like (PK-like)"/>
    <property type="match status" value="1"/>
</dbReference>
<evidence type="ECO:0000256" key="5">
    <source>
        <dbReference type="ARBA" id="ARBA00022723"/>
    </source>
</evidence>
<gene>
    <name evidence="13" type="primary">rdoA</name>
    <name evidence="11" type="synonym">srkA</name>
    <name evidence="13" type="ordered locus">Ctu_41950</name>
</gene>
<keyword evidence="5 11" id="KW-0479">Metal-binding</keyword>
<dbReference type="NCBIfam" id="NF008738">
    <property type="entry name" value="PRK11768.1"/>
    <property type="match status" value="1"/>
</dbReference>
<dbReference type="EC" id="2.7.11.1" evidence="11"/>
<comment type="function">
    <text evidence="11">A protein kinase that phosphorylates Ser and Thr residues. Probably acts to suppress the effects of stress linked to accumulation of reactive oxygen species. Probably involved in the extracytoplasmic stress response.</text>
</comment>
<keyword evidence="6 11" id="KW-0547">Nucleotide-binding</keyword>
<evidence type="ECO:0000256" key="3">
    <source>
        <dbReference type="ARBA" id="ARBA00022553"/>
    </source>
</evidence>
<evidence type="ECO:0000259" key="12">
    <source>
        <dbReference type="Pfam" id="PF01636"/>
    </source>
</evidence>